<feature type="region of interest" description="Disordered" evidence="1">
    <location>
        <begin position="101"/>
        <end position="136"/>
    </location>
</feature>
<gene>
    <name evidence="2" type="ORF">JG687_00016876</name>
</gene>
<reference evidence="2" key="1">
    <citation type="submission" date="2021-01" db="EMBL/GenBank/DDBJ databases">
        <title>Phytophthora aleatoria, a newly-described species from Pinus radiata is distinct from Phytophthora cactorum isolates based on comparative genomics.</title>
        <authorList>
            <person name="Mcdougal R."/>
            <person name="Panda P."/>
            <person name="Williams N."/>
            <person name="Studholme D.J."/>
        </authorList>
    </citation>
    <scope>NUCLEOTIDE SEQUENCE</scope>
    <source>
        <strain evidence="2">NZFS 3830</strain>
    </source>
</reference>
<protein>
    <submittedName>
        <fullName evidence="2">Uncharacterized protein</fullName>
    </submittedName>
</protein>
<sequence length="149" mass="16943">MIASGRVTAYETGTPALCHVKQLPKDEITTFGPEPLAREQRARAASLYNTIVAWSLWYARSASMPEERWIVDVQKCVCGCKLYAKFKSCCHAIIGRKARRLGRPGTTNTSEKLFSRQVRKKKTPNDLPPINKSKKTKSFLLHHRLQQSR</sequence>
<name>A0A8T1TSP7_9STRA</name>
<accession>A0A8T1TSP7</accession>
<dbReference type="Proteomes" id="UP000688947">
    <property type="component" value="Unassembled WGS sequence"/>
</dbReference>
<dbReference type="EMBL" id="JAENGZ010001808">
    <property type="protein sequence ID" value="KAG6946156.1"/>
    <property type="molecule type" value="Genomic_DNA"/>
</dbReference>
<evidence type="ECO:0000313" key="3">
    <source>
        <dbReference type="Proteomes" id="UP000688947"/>
    </source>
</evidence>
<dbReference type="AlphaFoldDB" id="A0A8T1TSP7"/>
<comment type="caution">
    <text evidence="2">The sequence shown here is derived from an EMBL/GenBank/DDBJ whole genome shotgun (WGS) entry which is preliminary data.</text>
</comment>
<evidence type="ECO:0000256" key="1">
    <source>
        <dbReference type="SAM" id="MobiDB-lite"/>
    </source>
</evidence>
<evidence type="ECO:0000313" key="2">
    <source>
        <dbReference type="EMBL" id="KAG6946156.1"/>
    </source>
</evidence>
<dbReference type="OrthoDB" id="104503at2759"/>
<proteinExistence type="predicted"/>
<organism evidence="2 3">
    <name type="scientific">Phytophthora cactorum</name>
    <dbReference type="NCBI Taxonomy" id="29920"/>
    <lineage>
        <taxon>Eukaryota</taxon>
        <taxon>Sar</taxon>
        <taxon>Stramenopiles</taxon>
        <taxon>Oomycota</taxon>
        <taxon>Peronosporomycetes</taxon>
        <taxon>Peronosporales</taxon>
        <taxon>Peronosporaceae</taxon>
        <taxon>Phytophthora</taxon>
    </lineage>
</organism>